<dbReference type="InterPro" id="IPR036852">
    <property type="entry name" value="Peptidase_S8/S53_dom_sf"/>
</dbReference>
<dbReference type="PROSITE" id="PS00137">
    <property type="entry name" value="SUBTILASE_HIS"/>
    <property type="match status" value="1"/>
</dbReference>
<dbReference type="GO" id="GO:0016485">
    <property type="term" value="P:protein processing"/>
    <property type="evidence" value="ECO:0007669"/>
    <property type="project" value="TreeGrafter"/>
</dbReference>
<feature type="active site" description="Charge relay system" evidence="4">
    <location>
        <position position="236"/>
    </location>
</feature>
<dbReference type="PANTHER" id="PTHR42884">
    <property type="entry name" value="PROPROTEIN CONVERTASE SUBTILISIN/KEXIN-RELATED"/>
    <property type="match status" value="1"/>
</dbReference>
<accession>A0A7V1PVG9</accession>
<dbReference type="GO" id="GO:0004252">
    <property type="term" value="F:serine-type endopeptidase activity"/>
    <property type="evidence" value="ECO:0007669"/>
    <property type="project" value="UniProtKB-UniRule"/>
</dbReference>
<dbReference type="PROSITE" id="PS51829">
    <property type="entry name" value="P_HOMO_B"/>
    <property type="match status" value="1"/>
</dbReference>
<organism evidence="8">
    <name type="scientific">Caldithrix abyssi</name>
    <dbReference type="NCBI Taxonomy" id="187145"/>
    <lineage>
        <taxon>Bacteria</taxon>
        <taxon>Pseudomonadati</taxon>
        <taxon>Calditrichota</taxon>
        <taxon>Calditrichia</taxon>
        <taxon>Calditrichales</taxon>
        <taxon>Calditrichaceae</taxon>
        <taxon>Caldithrix</taxon>
    </lineage>
</organism>
<dbReference type="PRINTS" id="PR00723">
    <property type="entry name" value="SUBTILISIN"/>
</dbReference>
<dbReference type="InterPro" id="IPR000209">
    <property type="entry name" value="Peptidase_S8/S53_dom"/>
</dbReference>
<dbReference type="InterPro" id="IPR022398">
    <property type="entry name" value="Peptidase_S8_His-AS"/>
</dbReference>
<evidence type="ECO:0000259" key="6">
    <source>
        <dbReference type="PROSITE" id="PS50835"/>
    </source>
</evidence>
<dbReference type="Proteomes" id="UP000886005">
    <property type="component" value="Unassembled WGS sequence"/>
</dbReference>
<comment type="similarity">
    <text evidence="4 5">Belongs to the peptidase S8 family.</text>
</comment>
<feature type="active site" description="Charge relay system" evidence="4">
    <location>
        <position position="447"/>
    </location>
</feature>
<dbReference type="PROSITE" id="PS51892">
    <property type="entry name" value="SUBTILASE"/>
    <property type="match status" value="1"/>
</dbReference>
<keyword evidence="3 4" id="KW-0720">Serine protease</keyword>
<name>A0A7V1PVG9_CALAY</name>
<evidence type="ECO:0000256" key="2">
    <source>
        <dbReference type="ARBA" id="ARBA00022801"/>
    </source>
</evidence>
<comment type="caution">
    <text evidence="8">The sequence shown here is derived from an EMBL/GenBank/DDBJ whole genome shotgun (WGS) entry which is preliminary data.</text>
</comment>
<dbReference type="InterPro" id="IPR007110">
    <property type="entry name" value="Ig-like_dom"/>
</dbReference>
<evidence type="ECO:0000256" key="1">
    <source>
        <dbReference type="ARBA" id="ARBA00022670"/>
    </source>
</evidence>
<reference evidence="8" key="1">
    <citation type="journal article" date="2020" name="mSystems">
        <title>Genome- and Community-Level Interaction Insights into Carbon Utilization and Element Cycling Functions of Hydrothermarchaeota in Hydrothermal Sediment.</title>
        <authorList>
            <person name="Zhou Z."/>
            <person name="Liu Y."/>
            <person name="Xu W."/>
            <person name="Pan J."/>
            <person name="Luo Z.H."/>
            <person name="Li M."/>
        </authorList>
    </citation>
    <scope>NUCLEOTIDE SEQUENCE [LARGE SCALE GENOMIC DNA]</scope>
    <source>
        <strain evidence="8">HyVt-456</strain>
    </source>
</reference>
<dbReference type="GO" id="GO:0005737">
    <property type="term" value="C:cytoplasm"/>
    <property type="evidence" value="ECO:0007669"/>
    <property type="project" value="UniProtKB-ARBA"/>
</dbReference>
<dbReference type="EMBL" id="DRLD01000394">
    <property type="protein sequence ID" value="HED11788.1"/>
    <property type="molecule type" value="Genomic_DNA"/>
</dbReference>
<feature type="domain" description="Ig-like" evidence="6">
    <location>
        <begin position="870"/>
        <end position="979"/>
    </location>
</feature>
<dbReference type="Pfam" id="PF00082">
    <property type="entry name" value="Peptidase_S8"/>
    <property type="match status" value="1"/>
</dbReference>
<dbReference type="InterPro" id="IPR023828">
    <property type="entry name" value="Peptidase_S8_Ser-AS"/>
</dbReference>
<feature type="active site" description="Charge relay system" evidence="4">
    <location>
        <position position="271"/>
    </location>
</feature>
<dbReference type="AlphaFoldDB" id="A0A7V1PVG9"/>
<dbReference type="SUPFAM" id="SSF52743">
    <property type="entry name" value="Subtilisin-like"/>
    <property type="match status" value="1"/>
</dbReference>
<dbReference type="PROSITE" id="PS00138">
    <property type="entry name" value="SUBTILASE_SER"/>
    <property type="match status" value="1"/>
</dbReference>
<dbReference type="InterPro" id="IPR013783">
    <property type="entry name" value="Ig-like_fold"/>
</dbReference>
<dbReference type="InterPro" id="IPR015500">
    <property type="entry name" value="Peptidase_S8_subtilisin-rel"/>
</dbReference>
<feature type="non-terminal residue" evidence="8">
    <location>
        <position position="1037"/>
    </location>
</feature>
<evidence type="ECO:0000313" key="8">
    <source>
        <dbReference type="EMBL" id="HED11788.1"/>
    </source>
</evidence>
<gene>
    <name evidence="8" type="ORF">ENJ10_13935</name>
</gene>
<protein>
    <recommendedName>
        <fullName evidence="9">P/Homo B domain-containing protein</fullName>
    </recommendedName>
</protein>
<dbReference type="PROSITE" id="PS00136">
    <property type="entry name" value="SUBTILASE_ASP"/>
    <property type="match status" value="1"/>
</dbReference>
<evidence type="ECO:0000256" key="5">
    <source>
        <dbReference type="RuleBase" id="RU003355"/>
    </source>
</evidence>
<keyword evidence="2 4" id="KW-0378">Hydrolase</keyword>
<dbReference type="Gene3D" id="2.60.40.10">
    <property type="entry name" value="Immunoglobulins"/>
    <property type="match status" value="2"/>
</dbReference>
<evidence type="ECO:0000256" key="3">
    <source>
        <dbReference type="ARBA" id="ARBA00022825"/>
    </source>
</evidence>
<keyword evidence="1 4" id="KW-0645">Protease</keyword>
<dbReference type="Pfam" id="PF17963">
    <property type="entry name" value="Big_9"/>
    <property type="match status" value="1"/>
</dbReference>
<dbReference type="Gene3D" id="3.40.50.200">
    <property type="entry name" value="Peptidase S8/S53 domain"/>
    <property type="match status" value="1"/>
</dbReference>
<evidence type="ECO:0000256" key="4">
    <source>
        <dbReference type="PROSITE-ProRule" id="PRU01240"/>
    </source>
</evidence>
<dbReference type="InterPro" id="IPR002884">
    <property type="entry name" value="P_dom"/>
</dbReference>
<dbReference type="InterPro" id="IPR023827">
    <property type="entry name" value="Peptidase_S8_Asp-AS"/>
</dbReference>
<evidence type="ECO:0000259" key="7">
    <source>
        <dbReference type="PROSITE" id="PS51829"/>
    </source>
</evidence>
<dbReference type="PANTHER" id="PTHR42884:SF14">
    <property type="entry name" value="NEUROENDOCRINE CONVERTASE 1"/>
    <property type="match status" value="1"/>
</dbReference>
<feature type="domain" description="P/Homo B" evidence="7">
    <location>
        <begin position="615"/>
        <end position="771"/>
    </location>
</feature>
<dbReference type="PROSITE" id="PS50835">
    <property type="entry name" value="IG_LIKE"/>
    <property type="match status" value="1"/>
</dbReference>
<dbReference type="GO" id="GO:0016020">
    <property type="term" value="C:membrane"/>
    <property type="evidence" value="ECO:0007669"/>
    <property type="project" value="TreeGrafter"/>
</dbReference>
<dbReference type="GO" id="GO:0012505">
    <property type="term" value="C:endomembrane system"/>
    <property type="evidence" value="ECO:0007669"/>
    <property type="project" value="UniProtKB-ARBA"/>
</dbReference>
<evidence type="ECO:0008006" key="9">
    <source>
        <dbReference type="Google" id="ProtNLM"/>
    </source>
</evidence>
<sequence length="1037" mass="110347">YHHPLGQSRLIPDMQSVALRYTGPVNDQRLSRAVTAVLGERFERMAPLHGADSRRLYIRGLNGGAGLETVLTALRALPGIRQVMPVFKRGNVRFTVTERFIVRFYPGTASAEINRINRDNGVEKVRQIAADTWLLAAREMDGLRAAGLYGNLGAVQWAQPNVIYLDHSIFNSNDTYYASQWAHKNTGQTVANGAADGYPQTVQGFADADMDVDEAWTAMQNQGIQPGEGILIGVIDSGIELAHPDLKSRIADPGRDFTPDNQKDGNDIQGHGTAVAGVLAAEADNGLGVAGIAPYARLLPVKINSSWGSADDAGIAEAIDYAWQFGSDVLTNSWSGTDYSQVIADALNRAKTQGRGGKGCVIVFSSGNEGHGTVSFPARLSDVIAVGASNMFDEKKNQGSRDFNRKWGGNYGAELDLVAPTLVYTTDLVGQAGFDAGDYKDTFGGTSAACPHVSATAALILSVDPALTSDQVQEILQASADKIDRYMIDAAGWNKHVGYGRVNALQAVQKALGLDGDAPSFQFDKPLSGTDTGDRSLTVNIRDESGMDEALLFYRTTYRGQVSGWKSSGPLSVSGSAYSFSIPGQQWETMVEYYFFGRDKTGREVTFPIGGDSKTAPPLPIVYHVAELNSRSYASADVPVSWENANTFYSSTLDIKDDFSIVDVNATVDISGQIQDFAVALEAPSGVAAGILQLNPGTAYSNTTTDDEAKTPITDGADPYAGSFQPDNAQWVFDGERSAGSWKLTVYDDIYFNNGGSIKNWSLELTAMKDNPVPVVSDIPGQTIDEGGSFTSIDLNAYVSDGNHADSEISWSYSGNTDLLVSIDANNLATVSPPSANWSGSETITFTASDPGAATDSDAALFTVNAQNDPPVVSDIPDQTIAEGQSFATIALDDYVSDPDNSDAEMNWTYSGNSALTVSISAQRVATITVPDSNWNGAETITFTASDPGGLSDSDGASFTVTAVNDAPVVSDISDQTIAEGQSFATIALDDYVSDPDNSDAEMNWTYSGNSALTVSISAQRVATVTVPDSNWNGAET</sequence>
<dbReference type="Pfam" id="PF01483">
    <property type="entry name" value="P_proprotein"/>
    <property type="match status" value="1"/>
</dbReference>
<feature type="non-terminal residue" evidence="8">
    <location>
        <position position="1"/>
    </location>
</feature>
<dbReference type="SUPFAM" id="SSF49785">
    <property type="entry name" value="Galactose-binding domain-like"/>
    <property type="match status" value="1"/>
</dbReference>
<dbReference type="InterPro" id="IPR008979">
    <property type="entry name" value="Galactose-bd-like_sf"/>
</dbReference>
<proteinExistence type="inferred from homology"/>
<dbReference type="Gene3D" id="2.60.120.260">
    <property type="entry name" value="Galactose-binding domain-like"/>
    <property type="match status" value="1"/>
</dbReference>